<gene>
    <name evidence="1" type="ORF">AQS70_22830</name>
</gene>
<evidence type="ECO:0000313" key="2">
    <source>
        <dbReference type="Proteomes" id="UP000050342"/>
    </source>
</evidence>
<organism evidence="1 2">
    <name type="scientific">Pseudomonas endophytica</name>
    <dbReference type="NCBI Taxonomy" id="1563157"/>
    <lineage>
        <taxon>Bacteria</taxon>
        <taxon>Pseudomonadati</taxon>
        <taxon>Pseudomonadota</taxon>
        <taxon>Gammaproteobacteria</taxon>
        <taxon>Pseudomonadales</taxon>
        <taxon>Pseudomonadaceae</taxon>
        <taxon>Pseudomonas</taxon>
    </lineage>
</organism>
<evidence type="ECO:0000313" key="1">
    <source>
        <dbReference type="EMBL" id="KQB53906.1"/>
    </source>
</evidence>
<dbReference type="AlphaFoldDB" id="A0A0Q0SPZ2"/>
<protein>
    <submittedName>
        <fullName evidence="1">Uncharacterized protein</fullName>
    </submittedName>
</protein>
<dbReference type="Proteomes" id="UP000050342">
    <property type="component" value="Unassembled WGS sequence"/>
</dbReference>
<name>A0A0Q0SPZ2_9PSED</name>
<accession>A0A0Q0SPZ2</accession>
<reference evidence="1 2" key="1">
    <citation type="submission" date="2015-10" db="EMBL/GenBank/DDBJ databases">
        <title>Pseudomonas helleri sp. nov. and Pseudomonas weihenstephanensis sp. nov., isolated from raw cows milk.</title>
        <authorList>
            <person name="Von Neubeck M."/>
            <person name="Huptas C."/>
            <person name="Wenning M."/>
            <person name="Scherer S."/>
        </authorList>
    </citation>
    <scope>NUCLEOTIDE SEQUENCE [LARGE SCALE GENOMIC DNA]</scope>
    <source>
        <strain evidence="1 2">BSTT44</strain>
    </source>
</reference>
<dbReference type="OrthoDB" id="6861218at2"/>
<keyword evidence="2" id="KW-1185">Reference proteome</keyword>
<dbReference type="EMBL" id="LLWH01000137">
    <property type="protein sequence ID" value="KQB53906.1"/>
    <property type="molecule type" value="Genomic_DNA"/>
</dbReference>
<dbReference type="RefSeq" id="WP_055102635.1">
    <property type="nucleotide sequence ID" value="NZ_LLWH01000137.1"/>
</dbReference>
<proteinExistence type="predicted"/>
<sequence length="149" mass="16480">MNYYEILPYVGIGNLKFGISPSTAEVILGKPKFSDFNTDTGTTTQYWENNGLQLEFSKDDENLISISMYSNINNIKISDIIFDWNTSSSTYNSLIKSDPSAMKTVGITVFFKHGIAVAGLLGDDNGDKSITAFSKGQWTPEDPCLEQIL</sequence>
<comment type="caution">
    <text evidence="1">The sequence shown here is derived from an EMBL/GenBank/DDBJ whole genome shotgun (WGS) entry which is preliminary data.</text>
</comment>